<dbReference type="AlphaFoldDB" id="A0ABD2B7M4"/>
<reference evidence="2 3" key="1">
    <citation type="journal article" date="2024" name="Ann. Entomol. Soc. Am.">
        <title>Genomic analyses of the southern and eastern yellowjacket wasps (Hymenoptera: Vespidae) reveal evolutionary signatures of social life.</title>
        <authorList>
            <person name="Catto M.A."/>
            <person name="Caine P.B."/>
            <person name="Orr S.E."/>
            <person name="Hunt B.G."/>
            <person name="Goodisman M.A.D."/>
        </authorList>
    </citation>
    <scope>NUCLEOTIDE SEQUENCE [LARGE SCALE GENOMIC DNA]</scope>
    <source>
        <strain evidence="2">233</strain>
        <tissue evidence="2">Head and thorax</tissue>
    </source>
</reference>
<evidence type="ECO:0000256" key="1">
    <source>
        <dbReference type="SAM" id="MobiDB-lite"/>
    </source>
</evidence>
<protein>
    <submittedName>
        <fullName evidence="2">Uncharacterized protein</fullName>
    </submittedName>
</protein>
<keyword evidence="3" id="KW-1185">Reference proteome</keyword>
<proteinExistence type="predicted"/>
<dbReference type="Proteomes" id="UP001607302">
    <property type="component" value="Unassembled WGS sequence"/>
</dbReference>
<feature type="region of interest" description="Disordered" evidence="1">
    <location>
        <begin position="104"/>
        <end position="128"/>
    </location>
</feature>
<dbReference type="EMBL" id="JAUDFV010000132">
    <property type="protein sequence ID" value="KAL2728714.1"/>
    <property type="molecule type" value="Genomic_DNA"/>
</dbReference>
<comment type="caution">
    <text evidence="2">The sequence shown here is derived from an EMBL/GenBank/DDBJ whole genome shotgun (WGS) entry which is preliminary data.</text>
</comment>
<evidence type="ECO:0000313" key="3">
    <source>
        <dbReference type="Proteomes" id="UP001607302"/>
    </source>
</evidence>
<organism evidence="2 3">
    <name type="scientific">Vespula squamosa</name>
    <name type="common">Southern yellow jacket</name>
    <name type="synonym">Wasp</name>
    <dbReference type="NCBI Taxonomy" id="30214"/>
    <lineage>
        <taxon>Eukaryota</taxon>
        <taxon>Metazoa</taxon>
        <taxon>Ecdysozoa</taxon>
        <taxon>Arthropoda</taxon>
        <taxon>Hexapoda</taxon>
        <taxon>Insecta</taxon>
        <taxon>Pterygota</taxon>
        <taxon>Neoptera</taxon>
        <taxon>Endopterygota</taxon>
        <taxon>Hymenoptera</taxon>
        <taxon>Apocrita</taxon>
        <taxon>Aculeata</taxon>
        <taxon>Vespoidea</taxon>
        <taxon>Vespidae</taxon>
        <taxon>Vespinae</taxon>
        <taxon>Vespula</taxon>
    </lineage>
</organism>
<name>A0ABD2B7M4_VESSQ</name>
<sequence length="176" mass="20285">MQGNARARIESGWRELGGVEALELSACSMATSGSAKHVLVSRISQYITMDPEEVARLLLSTLLLLSLSNTTRYRLAIPEPTVKRAKRLLVDFMRINAYERLKRGEREKEEEEEKRRKVKDLGSSPAASSSFRLGYHVRKVLQQDFEHVEMYLCIYTYVRAELSWKCNRIKSSSEKR</sequence>
<evidence type="ECO:0000313" key="2">
    <source>
        <dbReference type="EMBL" id="KAL2728714.1"/>
    </source>
</evidence>
<gene>
    <name evidence="2" type="ORF">V1478_006346</name>
</gene>
<accession>A0ABD2B7M4</accession>